<feature type="transmembrane region" description="Helical" evidence="1">
    <location>
        <begin position="12"/>
        <end position="32"/>
    </location>
</feature>
<evidence type="ECO:0008006" key="4">
    <source>
        <dbReference type="Google" id="ProtNLM"/>
    </source>
</evidence>
<keyword evidence="1" id="KW-0812">Transmembrane</keyword>
<evidence type="ECO:0000313" key="3">
    <source>
        <dbReference type="Proteomes" id="UP000284277"/>
    </source>
</evidence>
<comment type="caution">
    <text evidence="2">The sequence shown here is derived from an EMBL/GenBank/DDBJ whole genome shotgun (WGS) entry which is preliminary data.</text>
</comment>
<keyword evidence="1" id="KW-0472">Membrane</keyword>
<gene>
    <name evidence="2" type="ORF">BET01_10255</name>
</gene>
<protein>
    <recommendedName>
        <fullName evidence="4">Niacin transporter NiaX</fullName>
    </recommendedName>
</protein>
<accession>A0A419STL1</accession>
<dbReference type="AlphaFoldDB" id="A0A419STL1"/>
<keyword evidence="3" id="KW-1185">Reference proteome</keyword>
<evidence type="ECO:0000256" key="1">
    <source>
        <dbReference type="SAM" id="Phobius"/>
    </source>
</evidence>
<name>A0A419STL1_9FIRM</name>
<evidence type="ECO:0000313" key="2">
    <source>
        <dbReference type="EMBL" id="RKD28591.1"/>
    </source>
</evidence>
<feature type="transmembrane region" description="Helical" evidence="1">
    <location>
        <begin position="75"/>
        <end position="95"/>
    </location>
</feature>
<proteinExistence type="predicted"/>
<dbReference type="EMBL" id="MCIA01000034">
    <property type="protein sequence ID" value="RKD28591.1"/>
    <property type="molecule type" value="Genomic_DNA"/>
</dbReference>
<dbReference type="Proteomes" id="UP000284277">
    <property type="component" value="Unassembled WGS sequence"/>
</dbReference>
<keyword evidence="1" id="KW-1133">Transmembrane helix</keyword>
<feature type="transmembrane region" description="Helical" evidence="1">
    <location>
        <begin position="145"/>
        <end position="172"/>
    </location>
</feature>
<dbReference type="OrthoDB" id="1631895at2"/>
<feature type="transmembrane region" description="Helical" evidence="1">
    <location>
        <begin position="44"/>
        <end position="69"/>
    </location>
</feature>
<reference evidence="2 3" key="1">
    <citation type="submission" date="2016-08" db="EMBL/GenBank/DDBJ databases">
        <title>A new outlook on sporulation: Clostridium algidixylanolyticum.</title>
        <authorList>
            <person name="Poppleton D.I."/>
            <person name="Gribaldo S."/>
        </authorList>
    </citation>
    <scope>NUCLEOTIDE SEQUENCE [LARGE SCALE GENOMIC DNA]</scope>
    <source>
        <strain evidence="2 3">SPL73</strain>
    </source>
</reference>
<sequence length="194" mass="21018">MNSKNSIQKMTIAAALSAIGIVIPMFAPKLILEPASYTLASHVPIFIAMFISPYVAISVALISALGFLLAGIYPIAVVLRALSHIVFVVIGSFMLKKNPRLLSSVKGSVLFGLLMAVIHSVSEVTVVTLFYWGNHMSNAYYDKGYLTSVILLVGVGTIIHSMIDFTIAGMVWKPLQRIINIPVSVSRRRAGITK</sequence>
<dbReference type="RefSeq" id="WP_120198554.1">
    <property type="nucleotide sequence ID" value="NZ_MCIA01000034.1"/>
</dbReference>
<organism evidence="2 3">
    <name type="scientific">Lacrimispora algidixylanolytica</name>
    <dbReference type="NCBI Taxonomy" id="94868"/>
    <lineage>
        <taxon>Bacteria</taxon>
        <taxon>Bacillati</taxon>
        <taxon>Bacillota</taxon>
        <taxon>Clostridia</taxon>
        <taxon>Lachnospirales</taxon>
        <taxon>Lachnospiraceae</taxon>
        <taxon>Lacrimispora</taxon>
    </lineage>
</organism>
<feature type="transmembrane region" description="Helical" evidence="1">
    <location>
        <begin position="107"/>
        <end position="133"/>
    </location>
</feature>
<dbReference type="Gene3D" id="1.10.1760.20">
    <property type="match status" value="1"/>
</dbReference>